<name>A0ABU6TDU5_9FABA</name>
<evidence type="ECO:0000313" key="2">
    <source>
        <dbReference type="Proteomes" id="UP001341840"/>
    </source>
</evidence>
<reference evidence="1 2" key="1">
    <citation type="journal article" date="2023" name="Plants (Basel)">
        <title>Bridging the Gap: Combining Genomics and Transcriptomics Approaches to Understand Stylosanthes scabra, an Orphan Legume from the Brazilian Caatinga.</title>
        <authorList>
            <person name="Ferreira-Neto J.R.C."/>
            <person name="da Silva M.D."/>
            <person name="Binneck E."/>
            <person name="de Melo N.F."/>
            <person name="da Silva R.H."/>
            <person name="de Melo A.L.T.M."/>
            <person name="Pandolfi V."/>
            <person name="Bustamante F.O."/>
            <person name="Brasileiro-Vidal A.C."/>
            <person name="Benko-Iseppon A.M."/>
        </authorList>
    </citation>
    <scope>NUCLEOTIDE SEQUENCE [LARGE SCALE GENOMIC DNA]</scope>
    <source>
        <tissue evidence="1">Leaves</tissue>
    </source>
</reference>
<dbReference type="EMBL" id="JASCZI010090761">
    <property type="protein sequence ID" value="MED6146158.1"/>
    <property type="molecule type" value="Genomic_DNA"/>
</dbReference>
<keyword evidence="2" id="KW-1185">Reference proteome</keyword>
<protein>
    <submittedName>
        <fullName evidence="1">Uncharacterized protein</fullName>
    </submittedName>
</protein>
<dbReference type="Proteomes" id="UP001341840">
    <property type="component" value="Unassembled WGS sequence"/>
</dbReference>
<comment type="caution">
    <text evidence="1">The sequence shown here is derived from an EMBL/GenBank/DDBJ whole genome shotgun (WGS) entry which is preliminary data.</text>
</comment>
<evidence type="ECO:0000313" key="1">
    <source>
        <dbReference type="EMBL" id="MED6146158.1"/>
    </source>
</evidence>
<accession>A0ABU6TDU5</accession>
<organism evidence="1 2">
    <name type="scientific">Stylosanthes scabra</name>
    <dbReference type="NCBI Taxonomy" id="79078"/>
    <lineage>
        <taxon>Eukaryota</taxon>
        <taxon>Viridiplantae</taxon>
        <taxon>Streptophyta</taxon>
        <taxon>Embryophyta</taxon>
        <taxon>Tracheophyta</taxon>
        <taxon>Spermatophyta</taxon>
        <taxon>Magnoliopsida</taxon>
        <taxon>eudicotyledons</taxon>
        <taxon>Gunneridae</taxon>
        <taxon>Pentapetalae</taxon>
        <taxon>rosids</taxon>
        <taxon>fabids</taxon>
        <taxon>Fabales</taxon>
        <taxon>Fabaceae</taxon>
        <taxon>Papilionoideae</taxon>
        <taxon>50 kb inversion clade</taxon>
        <taxon>dalbergioids sensu lato</taxon>
        <taxon>Dalbergieae</taxon>
        <taxon>Pterocarpus clade</taxon>
        <taxon>Stylosanthes</taxon>
    </lineage>
</organism>
<proteinExistence type="predicted"/>
<gene>
    <name evidence="1" type="ORF">PIB30_032091</name>
</gene>
<sequence length="216" mass="23607">MGLSLKKPNSIRTNPTMPLQKWAQAATIGAGKAPTVAYVEMGKAPSATSITAGVKSGSVASSSRAKNYEKHTAKHLGSTPIYTSNKRCILHPCRIRRWKVEVMMSSYILPSTRKSTLLKLHPAHRMLSSCLQPVKNKMSSSLSLAPSLMTRPWVVSLEIEVSSIEPYLMSIKGGIWILCSDSKTTTTVLSIFDQCLTVDINRGNSSWIFSAFYGSP</sequence>